<dbReference type="SUPFAM" id="SSF53271">
    <property type="entry name" value="PRTase-like"/>
    <property type="match status" value="1"/>
</dbReference>
<evidence type="ECO:0000313" key="4">
    <source>
        <dbReference type="Proteomes" id="UP000036834"/>
    </source>
</evidence>
<evidence type="ECO:0000313" key="5">
    <source>
        <dbReference type="Proteomes" id="UP000319578"/>
    </source>
</evidence>
<name>A0A0K9YT73_9BACL</name>
<dbReference type="InterPro" id="IPR051910">
    <property type="entry name" value="ComF/GntX_DNA_util-trans"/>
</dbReference>
<dbReference type="EMBL" id="BJON01000005">
    <property type="protein sequence ID" value="GED67569.1"/>
    <property type="molecule type" value="Genomic_DNA"/>
</dbReference>
<keyword evidence="3" id="KW-0328">Glycosyltransferase</keyword>
<dbReference type="AlphaFoldDB" id="A0A0K9YT73"/>
<evidence type="ECO:0000256" key="1">
    <source>
        <dbReference type="ARBA" id="ARBA00008007"/>
    </source>
</evidence>
<dbReference type="OrthoDB" id="9779910at2"/>
<accession>A0A0K9YT73</accession>
<evidence type="ECO:0000313" key="2">
    <source>
        <dbReference type="EMBL" id="GED67569.1"/>
    </source>
</evidence>
<dbReference type="PATRIC" id="fig|54915.3.peg.4022"/>
<reference evidence="3" key="2">
    <citation type="submission" date="2015-07" db="EMBL/GenBank/DDBJ databases">
        <title>MeaNS - Measles Nucleotide Surveillance Program.</title>
        <authorList>
            <person name="Tran T."/>
            <person name="Druce J."/>
        </authorList>
    </citation>
    <scope>NUCLEOTIDE SEQUENCE</scope>
    <source>
        <strain evidence="3">DSM 9887</strain>
    </source>
</reference>
<sequence>MKNKTCVSCGGHISSLAKEAVVRKWARKLSNQARYPVVYRLIAGISLCAECLEVLPVIGDLICQRCGREQGKDMSFDNLCHDCKIVQEETLVSNRSLLHYNDWGKNLLGLYKYRGDERLAVFYGGLLAVTFFRYHDPSSFVCITTVPLHNKRLYERGFNQVDLLVAELSRAIGVPVRTLLQRTKETAKLSKQGGRTARQDSMREAFAWVGDKELSTLHNSCHQPYKILLVDDIFTTGSTLRSCASVLRAHLGALCEIYSLTIYR</sequence>
<proteinExistence type="inferred from homology"/>
<dbReference type="Proteomes" id="UP000319578">
    <property type="component" value="Unassembled WGS sequence"/>
</dbReference>
<dbReference type="PANTHER" id="PTHR47505:SF1">
    <property type="entry name" value="DNA UTILIZATION PROTEIN YHGH"/>
    <property type="match status" value="1"/>
</dbReference>
<dbReference type="InterPro" id="IPR000836">
    <property type="entry name" value="PRTase_dom"/>
</dbReference>
<organism evidence="3 4">
    <name type="scientific">Brevibacillus reuszeri</name>
    <dbReference type="NCBI Taxonomy" id="54915"/>
    <lineage>
        <taxon>Bacteria</taxon>
        <taxon>Bacillati</taxon>
        <taxon>Bacillota</taxon>
        <taxon>Bacilli</taxon>
        <taxon>Bacillales</taxon>
        <taxon>Paenibacillaceae</taxon>
        <taxon>Brevibacillus</taxon>
    </lineage>
</organism>
<dbReference type="Proteomes" id="UP000036834">
    <property type="component" value="Unassembled WGS sequence"/>
</dbReference>
<dbReference type="PANTHER" id="PTHR47505">
    <property type="entry name" value="DNA UTILIZATION PROTEIN YHGH"/>
    <property type="match status" value="1"/>
</dbReference>
<dbReference type="RefSeq" id="WP_049740927.1">
    <property type="nucleotide sequence ID" value="NZ_BJON01000005.1"/>
</dbReference>
<reference evidence="4" key="1">
    <citation type="submission" date="2015-07" db="EMBL/GenBank/DDBJ databases">
        <title>Genome sequencing project for genomic taxonomy and phylogenomics of Bacillus-like bacteria.</title>
        <authorList>
            <person name="Liu B."/>
            <person name="Wang J."/>
            <person name="Zhu Y."/>
            <person name="Liu G."/>
            <person name="Chen Q."/>
            <person name="Chen Z."/>
            <person name="Lan J."/>
            <person name="Che J."/>
            <person name="Ge C."/>
            <person name="Shi H."/>
            <person name="Pan Z."/>
            <person name="Liu X."/>
        </authorList>
    </citation>
    <scope>NUCLEOTIDE SEQUENCE [LARGE SCALE GENOMIC DNA]</scope>
    <source>
        <strain evidence="4">DSM 9887</strain>
    </source>
</reference>
<dbReference type="Gene3D" id="3.40.50.2020">
    <property type="match status" value="1"/>
</dbReference>
<reference evidence="2 5" key="3">
    <citation type="submission" date="2019-06" db="EMBL/GenBank/DDBJ databases">
        <title>Whole genome shotgun sequence of Brevibacillus reuszeri NBRC 15719.</title>
        <authorList>
            <person name="Hosoyama A."/>
            <person name="Uohara A."/>
            <person name="Ohji S."/>
            <person name="Ichikawa N."/>
        </authorList>
    </citation>
    <scope>NUCLEOTIDE SEQUENCE [LARGE SCALE GENOMIC DNA]</scope>
    <source>
        <strain evidence="2 5">NBRC 15719</strain>
    </source>
</reference>
<dbReference type="InterPro" id="IPR029057">
    <property type="entry name" value="PRTase-like"/>
</dbReference>
<comment type="caution">
    <text evidence="3">The sequence shown here is derived from an EMBL/GenBank/DDBJ whole genome shotgun (WGS) entry which is preliminary data.</text>
</comment>
<gene>
    <name evidence="3" type="ORF">ADS79_24390</name>
    <name evidence="2" type="ORF">BRE01_12710</name>
</gene>
<protein>
    <submittedName>
        <fullName evidence="3">Amidophosphoribosyltransferase</fullName>
    </submittedName>
</protein>
<dbReference type="STRING" id="54915.ADS79_24390"/>
<dbReference type="GO" id="GO:0016757">
    <property type="term" value="F:glycosyltransferase activity"/>
    <property type="evidence" value="ECO:0007669"/>
    <property type="project" value="UniProtKB-KW"/>
</dbReference>
<evidence type="ECO:0000313" key="3">
    <source>
        <dbReference type="EMBL" id="KNB71886.1"/>
    </source>
</evidence>
<comment type="similarity">
    <text evidence="1">Belongs to the ComF/GntX family.</text>
</comment>
<dbReference type="CDD" id="cd06223">
    <property type="entry name" value="PRTases_typeI"/>
    <property type="match status" value="1"/>
</dbReference>
<keyword evidence="5" id="KW-1185">Reference proteome</keyword>
<dbReference type="EMBL" id="LGIQ01000009">
    <property type="protein sequence ID" value="KNB71886.1"/>
    <property type="molecule type" value="Genomic_DNA"/>
</dbReference>
<keyword evidence="3" id="KW-0808">Transferase</keyword>